<keyword evidence="5 7" id="KW-0472">Membrane</keyword>
<dbReference type="InterPro" id="IPR003838">
    <property type="entry name" value="ABC3_permease_C"/>
</dbReference>
<gene>
    <name evidence="9" type="ORF">QE109_07860</name>
</gene>
<dbReference type="PANTHER" id="PTHR30572:SF4">
    <property type="entry name" value="ABC TRANSPORTER PERMEASE YTRF"/>
    <property type="match status" value="1"/>
</dbReference>
<comment type="caution">
    <text evidence="9">The sequence shown here is derived from an EMBL/GenBank/DDBJ whole genome shotgun (WGS) entry which is preliminary data.</text>
</comment>
<dbReference type="PANTHER" id="PTHR30572">
    <property type="entry name" value="MEMBRANE COMPONENT OF TRANSPORTER-RELATED"/>
    <property type="match status" value="1"/>
</dbReference>
<evidence type="ECO:0000256" key="7">
    <source>
        <dbReference type="SAM" id="Phobius"/>
    </source>
</evidence>
<evidence type="ECO:0000256" key="5">
    <source>
        <dbReference type="ARBA" id="ARBA00023136"/>
    </source>
</evidence>
<evidence type="ECO:0000256" key="4">
    <source>
        <dbReference type="ARBA" id="ARBA00022989"/>
    </source>
</evidence>
<evidence type="ECO:0000256" key="2">
    <source>
        <dbReference type="ARBA" id="ARBA00022475"/>
    </source>
</evidence>
<dbReference type="InterPro" id="IPR050250">
    <property type="entry name" value="Macrolide_Exporter_MacB"/>
</dbReference>
<dbReference type="RefSeq" id="WP_281093887.1">
    <property type="nucleotide sequence ID" value="NZ_JARYZI010000004.1"/>
</dbReference>
<feature type="transmembrane region" description="Helical" evidence="7">
    <location>
        <begin position="275"/>
        <end position="299"/>
    </location>
</feature>
<evidence type="ECO:0000259" key="8">
    <source>
        <dbReference type="Pfam" id="PF02687"/>
    </source>
</evidence>
<evidence type="ECO:0000313" key="10">
    <source>
        <dbReference type="Proteomes" id="UP001158045"/>
    </source>
</evidence>
<feature type="transmembrane region" description="Helical" evidence="7">
    <location>
        <begin position="326"/>
        <end position="349"/>
    </location>
</feature>
<reference evidence="9 10" key="1">
    <citation type="submission" date="2023-04" db="EMBL/GenBank/DDBJ databases">
        <title>Fusibacter bizertensis strain WBS, isolated from littoral bottom sediments of the Arctic seas - biochemical and genomic analysis.</title>
        <authorList>
            <person name="Brioukhanov A.L."/>
        </authorList>
    </citation>
    <scope>NUCLEOTIDE SEQUENCE [LARGE SCALE GENOMIC DNA]</scope>
    <source>
        <strain evidence="9 10">WBS</strain>
    </source>
</reference>
<feature type="transmembrane region" description="Helical" evidence="7">
    <location>
        <begin position="850"/>
        <end position="872"/>
    </location>
</feature>
<feature type="domain" description="ABC3 transporter permease C-terminal" evidence="8">
    <location>
        <begin position="759"/>
        <end position="876"/>
    </location>
</feature>
<evidence type="ECO:0000313" key="9">
    <source>
        <dbReference type="EMBL" id="MDH8678058.1"/>
    </source>
</evidence>
<accession>A0ABT6NCB8</accession>
<proteinExistence type="inferred from homology"/>
<name>A0ABT6NCB8_9FIRM</name>
<feature type="transmembrane region" description="Helical" evidence="7">
    <location>
        <begin position="444"/>
        <end position="463"/>
    </location>
</feature>
<dbReference type="Proteomes" id="UP001158045">
    <property type="component" value="Unassembled WGS sequence"/>
</dbReference>
<feature type="transmembrane region" description="Helical" evidence="7">
    <location>
        <begin position="369"/>
        <end position="391"/>
    </location>
</feature>
<feature type="transmembrane region" description="Helical" evidence="7">
    <location>
        <begin position="752"/>
        <end position="773"/>
    </location>
</feature>
<feature type="domain" description="ABC3 transporter permease C-terminal" evidence="8">
    <location>
        <begin position="283"/>
        <end position="391"/>
    </location>
</feature>
<sequence>MKVANKKIIRKLSYNNLKTAKTRNIIAIFAIALTTLLFTSLFTISLSINQSIQEANFRQVGGWSHGSFKYLTQEQYDEIKSDALIKDYGLRRFVGMAADVPFNKSHVEIGYSDATQAHWMYCDPIKGHLPAEGTNEAATDTHILALLGIEPVIGNSFTMAFDVDGTEVTKTFILSGWWEYDDVIKANHVLIPLTRAQKIYDQVGIGTGIGKDGLTASWNMDVMLGSTLHIEQDLYNILANHGYQSESRAAGENYIPIGVNWGYSGSQLADNIDPMVVVTLIGLLLLILFTGYLIIYNIFQITVSNDIKFYGLLKTIGTTGKQLKRIIYFQAFLLSMIGIPFGLLSGYLIGIKLTPVILSTLNVVKANTVSSSPLIFLGSAVFALITVIISCRRPGRIAAKVSPLEAIRYSDGTNYKKKMRGARHGASLSKMAFANLRRNNSKTIITVISLSLSLLLLNTTVTFTNGFDMDKYLTEVVADFIVADAHYFQVGNYWNKNYAIPDDVISDLENKSGIESGGRVYGQSSLAEEFVTEDYLRASQSQWNSKEALDYMVASKEKNESGLLSNRVQLYGMERFVLDKTKLIEGDLTKLYEPSGHYIAAVYGLDDYGNAMPSTNWASIGDTVTIRHIKAYEYFDPNTGEILDQNSIREGQDYRLRTTVFDDIDYEVVARIGIPHTLSYRYYGADEFVMNAQLFMEDTGTNDMMYYACDVDDENTDAMEAFLSNLTNNQNTQLGYESKFTYAAEFDSFRKMFLILGGVLSFIIGIVGILNFLNAMLTSILSRRHELAMLQSIGMTGKQLKLMLIWEGLYYTLGAVITSLVLIITVGPFLSNAFSSMFWFSTYQFTLVPIISVTPFFAILGIIVPLIVYRNITKRSIIERLREIE</sequence>
<keyword evidence="3 7" id="KW-0812">Transmembrane</keyword>
<evidence type="ECO:0000256" key="3">
    <source>
        <dbReference type="ARBA" id="ARBA00022692"/>
    </source>
</evidence>
<feature type="transmembrane region" description="Helical" evidence="7">
    <location>
        <begin position="25"/>
        <end position="48"/>
    </location>
</feature>
<evidence type="ECO:0000256" key="1">
    <source>
        <dbReference type="ARBA" id="ARBA00004651"/>
    </source>
</evidence>
<organism evidence="9 10">
    <name type="scientific">Fusibacter bizertensis</name>
    <dbReference type="NCBI Taxonomy" id="1488331"/>
    <lineage>
        <taxon>Bacteria</taxon>
        <taxon>Bacillati</taxon>
        <taxon>Bacillota</taxon>
        <taxon>Clostridia</taxon>
        <taxon>Eubacteriales</taxon>
        <taxon>Eubacteriales Family XII. Incertae Sedis</taxon>
        <taxon>Fusibacter</taxon>
    </lineage>
</organism>
<comment type="subcellular location">
    <subcellularLocation>
        <location evidence="1">Cell membrane</location>
        <topology evidence="1">Multi-pass membrane protein</topology>
    </subcellularLocation>
</comment>
<protein>
    <submittedName>
        <fullName evidence="9">ABC transporter permease</fullName>
    </submittedName>
</protein>
<feature type="transmembrane region" description="Helical" evidence="7">
    <location>
        <begin position="808"/>
        <end position="830"/>
    </location>
</feature>
<keyword evidence="4 7" id="KW-1133">Transmembrane helix</keyword>
<comment type="similarity">
    <text evidence="6">Belongs to the ABC-4 integral membrane protein family.</text>
</comment>
<dbReference type="Pfam" id="PF02687">
    <property type="entry name" value="FtsX"/>
    <property type="match status" value="2"/>
</dbReference>
<keyword evidence="2" id="KW-1003">Cell membrane</keyword>
<dbReference type="EMBL" id="JARYZI010000004">
    <property type="protein sequence ID" value="MDH8678058.1"/>
    <property type="molecule type" value="Genomic_DNA"/>
</dbReference>
<evidence type="ECO:0000256" key="6">
    <source>
        <dbReference type="ARBA" id="ARBA00038076"/>
    </source>
</evidence>
<keyword evidence="10" id="KW-1185">Reference proteome</keyword>